<dbReference type="InterPro" id="IPR036590">
    <property type="entry name" value="SRAP-like"/>
</dbReference>
<dbReference type="InterPro" id="IPR003738">
    <property type="entry name" value="SRAP"/>
</dbReference>
<dbReference type="PANTHER" id="PTHR13604">
    <property type="entry name" value="DC12-RELATED"/>
    <property type="match status" value="1"/>
</dbReference>
<dbReference type="Gene3D" id="3.90.1680.10">
    <property type="entry name" value="SOS response associated peptidase-like"/>
    <property type="match status" value="1"/>
</dbReference>
<evidence type="ECO:0000256" key="8">
    <source>
        <dbReference type="RuleBase" id="RU364100"/>
    </source>
</evidence>
<dbReference type="AlphaFoldDB" id="A0A5N1J525"/>
<evidence type="ECO:0000256" key="1">
    <source>
        <dbReference type="ARBA" id="ARBA00008136"/>
    </source>
</evidence>
<dbReference type="Pfam" id="PF02586">
    <property type="entry name" value="SRAP"/>
    <property type="match status" value="1"/>
</dbReference>
<evidence type="ECO:0000256" key="5">
    <source>
        <dbReference type="ARBA" id="ARBA00023124"/>
    </source>
</evidence>
<feature type="region of interest" description="Disordered" evidence="9">
    <location>
        <begin position="207"/>
        <end position="228"/>
    </location>
</feature>
<evidence type="ECO:0000256" key="7">
    <source>
        <dbReference type="ARBA" id="ARBA00023239"/>
    </source>
</evidence>
<keyword evidence="2 8" id="KW-0645">Protease</keyword>
<dbReference type="GO" id="GO:0008233">
    <property type="term" value="F:peptidase activity"/>
    <property type="evidence" value="ECO:0007669"/>
    <property type="project" value="UniProtKB-KW"/>
</dbReference>
<keyword evidence="4 8" id="KW-0378">Hydrolase</keyword>
<dbReference type="GO" id="GO:0006508">
    <property type="term" value="P:proteolysis"/>
    <property type="evidence" value="ECO:0007669"/>
    <property type="project" value="UniProtKB-KW"/>
</dbReference>
<dbReference type="RefSeq" id="WP_150903252.1">
    <property type="nucleotide sequence ID" value="NZ_VTWT01000003.1"/>
</dbReference>
<organism evidence="10 11">
    <name type="scientific">Adhaeribacter soli</name>
    <dbReference type="NCBI Taxonomy" id="2607655"/>
    <lineage>
        <taxon>Bacteria</taxon>
        <taxon>Pseudomonadati</taxon>
        <taxon>Bacteroidota</taxon>
        <taxon>Cytophagia</taxon>
        <taxon>Cytophagales</taxon>
        <taxon>Hymenobacteraceae</taxon>
        <taxon>Adhaeribacter</taxon>
    </lineage>
</organism>
<evidence type="ECO:0000256" key="4">
    <source>
        <dbReference type="ARBA" id="ARBA00022801"/>
    </source>
</evidence>
<dbReference type="GO" id="GO:0106300">
    <property type="term" value="P:protein-DNA covalent cross-linking repair"/>
    <property type="evidence" value="ECO:0007669"/>
    <property type="project" value="InterPro"/>
</dbReference>
<comment type="similarity">
    <text evidence="1 8">Belongs to the SOS response-associated peptidase family.</text>
</comment>
<evidence type="ECO:0000256" key="3">
    <source>
        <dbReference type="ARBA" id="ARBA00022763"/>
    </source>
</evidence>
<dbReference type="Proteomes" id="UP000326570">
    <property type="component" value="Unassembled WGS sequence"/>
</dbReference>
<sequence length="228" mass="25832">MCGRYSVNPKAKGASRAVKLLQKAEAEAHYNAAPSQGLPVITDEKPNEVQFFQWGLLPHWASGPDYHPKSINARAETLAEKNTFKQLLKRHRCLVPADGFYEWKKVGKTKIPYRILLKNEDLFTFAGLWDEWADKETGEVRHTFTIITTDANELVKPLHDRMPVLLHPGEEKLWLQEAPDADHLKLLHPYPSEEMKLYQVSPLVNSPTHESPEVVAPDTTTGTQGSLF</sequence>
<name>A0A5N1J525_9BACT</name>
<evidence type="ECO:0000313" key="10">
    <source>
        <dbReference type="EMBL" id="KAA9340179.1"/>
    </source>
</evidence>
<evidence type="ECO:0000256" key="6">
    <source>
        <dbReference type="ARBA" id="ARBA00023125"/>
    </source>
</evidence>
<dbReference type="EMBL" id="VTWT01000003">
    <property type="protein sequence ID" value="KAA9340179.1"/>
    <property type="molecule type" value="Genomic_DNA"/>
</dbReference>
<evidence type="ECO:0000256" key="9">
    <source>
        <dbReference type="SAM" id="MobiDB-lite"/>
    </source>
</evidence>
<reference evidence="10 11" key="1">
    <citation type="submission" date="2019-09" db="EMBL/GenBank/DDBJ databases">
        <title>Genome sequence of Adhaeribacter sp. M2.</title>
        <authorList>
            <person name="Srinivasan S."/>
        </authorList>
    </citation>
    <scope>NUCLEOTIDE SEQUENCE [LARGE SCALE GENOMIC DNA]</scope>
    <source>
        <strain evidence="10 11">M2</strain>
    </source>
</reference>
<dbReference type="SUPFAM" id="SSF143081">
    <property type="entry name" value="BB1717-like"/>
    <property type="match status" value="1"/>
</dbReference>
<accession>A0A5N1J525</accession>
<keyword evidence="3" id="KW-0227">DNA damage</keyword>
<evidence type="ECO:0000313" key="11">
    <source>
        <dbReference type="Proteomes" id="UP000326570"/>
    </source>
</evidence>
<keyword evidence="11" id="KW-1185">Reference proteome</keyword>
<keyword evidence="7" id="KW-0456">Lyase</keyword>
<evidence type="ECO:0000256" key="2">
    <source>
        <dbReference type="ARBA" id="ARBA00022670"/>
    </source>
</evidence>
<dbReference type="GO" id="GO:0016829">
    <property type="term" value="F:lyase activity"/>
    <property type="evidence" value="ECO:0007669"/>
    <property type="project" value="UniProtKB-KW"/>
</dbReference>
<proteinExistence type="inferred from homology"/>
<keyword evidence="6" id="KW-0238">DNA-binding</keyword>
<dbReference type="PANTHER" id="PTHR13604:SF0">
    <property type="entry name" value="ABASIC SITE PROCESSING PROTEIN HMCES"/>
    <property type="match status" value="1"/>
</dbReference>
<comment type="caution">
    <text evidence="10">The sequence shown here is derived from an EMBL/GenBank/DDBJ whole genome shotgun (WGS) entry which is preliminary data.</text>
</comment>
<protein>
    <recommendedName>
        <fullName evidence="8">Abasic site processing protein</fullName>
        <ecNumber evidence="8">3.4.-.-</ecNumber>
    </recommendedName>
</protein>
<keyword evidence="5" id="KW-0190">Covalent protein-DNA linkage</keyword>
<feature type="compositionally biased region" description="Polar residues" evidence="9">
    <location>
        <begin position="218"/>
        <end position="228"/>
    </location>
</feature>
<gene>
    <name evidence="10" type="ORF">F0P94_07475</name>
</gene>
<dbReference type="GO" id="GO:0003697">
    <property type="term" value="F:single-stranded DNA binding"/>
    <property type="evidence" value="ECO:0007669"/>
    <property type="project" value="InterPro"/>
</dbReference>
<dbReference type="EC" id="3.4.-.-" evidence="8"/>